<feature type="domain" description="HTH tetR-type" evidence="3">
    <location>
        <begin position="23"/>
        <end position="83"/>
    </location>
</feature>
<dbReference type="PROSITE" id="PS50977">
    <property type="entry name" value="HTH_TETR_2"/>
    <property type="match status" value="1"/>
</dbReference>
<dbReference type="GO" id="GO:0003677">
    <property type="term" value="F:DNA binding"/>
    <property type="evidence" value="ECO:0007669"/>
    <property type="project" value="UniProtKB-UniRule"/>
</dbReference>
<evidence type="ECO:0000256" key="2">
    <source>
        <dbReference type="PROSITE-ProRule" id="PRU00335"/>
    </source>
</evidence>
<dbReference type="InterPro" id="IPR046229">
    <property type="entry name" value="TnpC-like"/>
</dbReference>
<feature type="DNA-binding region" description="H-T-H motif" evidence="2">
    <location>
        <begin position="46"/>
        <end position="65"/>
    </location>
</feature>
<dbReference type="STRING" id="1608583.BN1356_01553"/>
<sequence length="133" mass="15536">MSKRNISPKSLKNLYQSNKEANQITRESIETALLHLMEKKELPQISISELVKKAGVSRNAFYRNYKSKEEILELAYERASQQWMDKWKELQSKMHKTGVPQTFSDFLQQQKEKVADNPALANLSQWLKEKVGH</sequence>
<evidence type="ECO:0000259" key="3">
    <source>
        <dbReference type="PROSITE" id="PS50977"/>
    </source>
</evidence>
<evidence type="ECO:0000313" key="5">
    <source>
        <dbReference type="Proteomes" id="UP000198604"/>
    </source>
</evidence>
<dbReference type="SUPFAM" id="SSF46689">
    <property type="entry name" value="Homeodomain-like"/>
    <property type="match status" value="1"/>
</dbReference>
<dbReference type="InterPro" id="IPR009057">
    <property type="entry name" value="Homeodomain-like_sf"/>
</dbReference>
<dbReference type="PANTHER" id="PTHR43479">
    <property type="entry name" value="ACREF/ENVCD OPERON REPRESSOR-RELATED"/>
    <property type="match status" value="1"/>
</dbReference>
<reference evidence="5" key="1">
    <citation type="submission" date="2015-03" db="EMBL/GenBank/DDBJ databases">
        <authorList>
            <person name="Urmite Genomes"/>
        </authorList>
    </citation>
    <scope>NUCLEOTIDE SEQUENCE [LARGE SCALE GENOMIC DNA]</scope>
    <source>
        <strain evidence="5">FF10</strain>
    </source>
</reference>
<dbReference type="PANTHER" id="PTHR43479:SF11">
    <property type="entry name" value="ACREF_ENVCD OPERON REPRESSOR-RELATED"/>
    <property type="match status" value="1"/>
</dbReference>
<dbReference type="Pfam" id="PF19776">
    <property type="entry name" value="DUF6262"/>
    <property type="match status" value="1"/>
</dbReference>
<keyword evidence="1 2" id="KW-0238">DNA-binding</keyword>
<organism evidence="4 5">
    <name type="scientific">Streptococcus varani</name>
    <dbReference type="NCBI Taxonomy" id="1608583"/>
    <lineage>
        <taxon>Bacteria</taxon>
        <taxon>Bacillati</taxon>
        <taxon>Bacillota</taxon>
        <taxon>Bacilli</taxon>
        <taxon>Lactobacillales</taxon>
        <taxon>Streptococcaceae</taxon>
        <taxon>Streptococcus</taxon>
    </lineage>
</organism>
<protein>
    <submittedName>
        <fullName evidence="4">Transcriptional regulator</fullName>
    </submittedName>
</protein>
<dbReference type="AlphaFoldDB" id="A0A0E4H5N6"/>
<keyword evidence="5" id="KW-1185">Reference proteome</keyword>
<dbReference type="EMBL" id="CTEN01000003">
    <property type="protein sequence ID" value="CQR25210.1"/>
    <property type="molecule type" value="Genomic_DNA"/>
</dbReference>
<dbReference type="Proteomes" id="UP000198604">
    <property type="component" value="Unassembled WGS sequence"/>
</dbReference>
<dbReference type="InterPro" id="IPR001647">
    <property type="entry name" value="HTH_TetR"/>
</dbReference>
<dbReference type="Gene3D" id="1.10.357.10">
    <property type="entry name" value="Tetracycline Repressor, domain 2"/>
    <property type="match status" value="1"/>
</dbReference>
<dbReference type="InterPro" id="IPR050624">
    <property type="entry name" value="HTH-type_Tx_Regulator"/>
</dbReference>
<proteinExistence type="predicted"/>
<dbReference type="OrthoDB" id="9810250at2"/>
<evidence type="ECO:0000313" key="4">
    <source>
        <dbReference type="EMBL" id="CQR25210.1"/>
    </source>
</evidence>
<accession>A0A0E4H5N6</accession>
<evidence type="ECO:0000256" key="1">
    <source>
        <dbReference type="ARBA" id="ARBA00023125"/>
    </source>
</evidence>
<gene>
    <name evidence="4" type="ORF">BN1356_01553</name>
</gene>
<name>A0A0E4H5N6_9STRE</name>